<dbReference type="GeneID" id="19337136"/>
<sequence length="111" mass="12679">MGTSIVIRIARRWRSHRCSQCERLSALTLTHRDAQSPRFGISQLLPTTSKACRSRTRNWRRSKRLQVDGTRASLSCSHSKEAVSHRLAPRRGMRRCCAEAGLTEEQAMKQT</sequence>
<organism evidence="1 2">
    <name type="scientific">Pseudocercospora fijiensis (strain CIRAD86)</name>
    <name type="common">Black leaf streak disease fungus</name>
    <name type="synonym">Mycosphaerella fijiensis</name>
    <dbReference type="NCBI Taxonomy" id="383855"/>
    <lineage>
        <taxon>Eukaryota</taxon>
        <taxon>Fungi</taxon>
        <taxon>Dikarya</taxon>
        <taxon>Ascomycota</taxon>
        <taxon>Pezizomycotina</taxon>
        <taxon>Dothideomycetes</taxon>
        <taxon>Dothideomycetidae</taxon>
        <taxon>Mycosphaerellales</taxon>
        <taxon>Mycosphaerellaceae</taxon>
        <taxon>Pseudocercospora</taxon>
    </lineage>
</organism>
<dbReference type="EMBL" id="KB446556">
    <property type="protein sequence ID" value="EME86752.1"/>
    <property type="molecule type" value="Genomic_DNA"/>
</dbReference>
<dbReference type="Proteomes" id="UP000016932">
    <property type="component" value="Unassembled WGS sequence"/>
</dbReference>
<name>M3BBW8_PSEFD</name>
<dbReference type="VEuPathDB" id="FungiDB:MYCFIDRAFT_210600"/>
<dbReference type="AlphaFoldDB" id="M3BBW8"/>
<dbReference type="RefSeq" id="XP_007923918.1">
    <property type="nucleotide sequence ID" value="XM_007925727.1"/>
</dbReference>
<keyword evidence="2" id="KW-1185">Reference proteome</keyword>
<proteinExistence type="predicted"/>
<reference evidence="1 2" key="1">
    <citation type="journal article" date="2012" name="PLoS Pathog.">
        <title>Diverse lifestyles and strategies of plant pathogenesis encoded in the genomes of eighteen Dothideomycetes fungi.</title>
        <authorList>
            <person name="Ohm R.A."/>
            <person name="Feau N."/>
            <person name="Henrissat B."/>
            <person name="Schoch C.L."/>
            <person name="Horwitz B.A."/>
            <person name="Barry K.W."/>
            <person name="Condon B.J."/>
            <person name="Copeland A.C."/>
            <person name="Dhillon B."/>
            <person name="Glaser F."/>
            <person name="Hesse C.N."/>
            <person name="Kosti I."/>
            <person name="LaButti K."/>
            <person name="Lindquist E.A."/>
            <person name="Lucas S."/>
            <person name="Salamov A.A."/>
            <person name="Bradshaw R.E."/>
            <person name="Ciuffetti L."/>
            <person name="Hamelin R.C."/>
            <person name="Kema G.H.J."/>
            <person name="Lawrence C."/>
            <person name="Scott J.A."/>
            <person name="Spatafora J.W."/>
            <person name="Turgeon B.G."/>
            <person name="de Wit P.J.G.M."/>
            <person name="Zhong S."/>
            <person name="Goodwin S.B."/>
            <person name="Grigoriev I.V."/>
        </authorList>
    </citation>
    <scope>NUCLEOTIDE SEQUENCE [LARGE SCALE GENOMIC DNA]</scope>
    <source>
        <strain evidence="1 2">CIRAD86</strain>
    </source>
</reference>
<protein>
    <submittedName>
        <fullName evidence="1">Uncharacterized protein</fullName>
    </submittedName>
</protein>
<dbReference type="HOGENOM" id="CLU_2159522_0_0_1"/>
<dbReference type="KEGG" id="pfj:MYCFIDRAFT_210600"/>
<accession>M3BBW8</accession>
<evidence type="ECO:0000313" key="1">
    <source>
        <dbReference type="EMBL" id="EME86752.1"/>
    </source>
</evidence>
<gene>
    <name evidence="1" type="ORF">MYCFIDRAFT_210600</name>
</gene>
<evidence type="ECO:0000313" key="2">
    <source>
        <dbReference type="Proteomes" id="UP000016932"/>
    </source>
</evidence>